<evidence type="ECO:0000313" key="1">
    <source>
        <dbReference type="EMBL" id="MBO8202245.1"/>
    </source>
</evidence>
<evidence type="ECO:0000313" key="2">
    <source>
        <dbReference type="Proteomes" id="UP000721954"/>
    </source>
</evidence>
<dbReference type="Proteomes" id="UP000721954">
    <property type="component" value="Unassembled WGS sequence"/>
</dbReference>
<name>A0ABS3Y3K5_9ACTN</name>
<protein>
    <submittedName>
        <fullName evidence="1">Uncharacterized protein</fullName>
    </submittedName>
</protein>
<reference evidence="1 2" key="1">
    <citation type="submission" date="2021-02" db="EMBL/GenBank/DDBJ databases">
        <title>Streptomyces spirodelae sp. nov., isolated from duckweed.</title>
        <authorList>
            <person name="Saimee Y."/>
            <person name="Duangmal K."/>
        </authorList>
    </citation>
    <scope>NUCLEOTIDE SEQUENCE [LARGE SCALE GENOMIC DNA]</scope>
    <source>
        <strain evidence="1 2">DSM 42105</strain>
    </source>
</reference>
<gene>
    <name evidence="1" type="ORF">JW613_28745</name>
</gene>
<comment type="caution">
    <text evidence="1">The sequence shown here is derived from an EMBL/GenBank/DDBJ whole genome shotgun (WGS) entry which is preliminary data.</text>
</comment>
<dbReference type="RefSeq" id="WP_209213790.1">
    <property type="nucleotide sequence ID" value="NZ_JAFFZM010000021.1"/>
</dbReference>
<sequence length="65" mass="7110">MRFALKEPQHRFRAGPCAHTCASMPRPARPNKAAAARIDMSGGGVREVPQESVATARLGVRRARR</sequence>
<keyword evidence="2" id="KW-1185">Reference proteome</keyword>
<proteinExistence type="predicted"/>
<accession>A0ABS3Y3K5</accession>
<dbReference type="GeneID" id="96262616"/>
<dbReference type="EMBL" id="JAFFZM010000021">
    <property type="protein sequence ID" value="MBO8202245.1"/>
    <property type="molecule type" value="Genomic_DNA"/>
</dbReference>
<organism evidence="1 2">
    <name type="scientific">Streptomyces smyrnaeus</name>
    <dbReference type="NCBI Taxonomy" id="1387713"/>
    <lineage>
        <taxon>Bacteria</taxon>
        <taxon>Bacillati</taxon>
        <taxon>Actinomycetota</taxon>
        <taxon>Actinomycetes</taxon>
        <taxon>Kitasatosporales</taxon>
        <taxon>Streptomycetaceae</taxon>
        <taxon>Streptomyces</taxon>
    </lineage>
</organism>